<gene>
    <name evidence="2" type="ORF">C8F04DRAFT_1153638</name>
</gene>
<dbReference type="Proteomes" id="UP001218188">
    <property type="component" value="Unassembled WGS sequence"/>
</dbReference>
<evidence type="ECO:0008006" key="4">
    <source>
        <dbReference type="Google" id="ProtNLM"/>
    </source>
</evidence>
<organism evidence="2 3">
    <name type="scientific">Mycena alexandri</name>
    <dbReference type="NCBI Taxonomy" id="1745969"/>
    <lineage>
        <taxon>Eukaryota</taxon>
        <taxon>Fungi</taxon>
        <taxon>Dikarya</taxon>
        <taxon>Basidiomycota</taxon>
        <taxon>Agaricomycotina</taxon>
        <taxon>Agaricomycetes</taxon>
        <taxon>Agaricomycetidae</taxon>
        <taxon>Agaricales</taxon>
        <taxon>Marasmiineae</taxon>
        <taxon>Mycenaceae</taxon>
        <taxon>Mycena</taxon>
    </lineage>
</organism>
<keyword evidence="3" id="KW-1185">Reference proteome</keyword>
<evidence type="ECO:0000313" key="3">
    <source>
        <dbReference type="Proteomes" id="UP001218188"/>
    </source>
</evidence>
<reference evidence="2" key="1">
    <citation type="submission" date="2023-03" db="EMBL/GenBank/DDBJ databases">
        <title>Massive genome expansion in bonnet fungi (Mycena s.s.) driven by repeated elements and novel gene families across ecological guilds.</title>
        <authorList>
            <consortium name="Lawrence Berkeley National Laboratory"/>
            <person name="Harder C.B."/>
            <person name="Miyauchi S."/>
            <person name="Viragh M."/>
            <person name="Kuo A."/>
            <person name="Thoen E."/>
            <person name="Andreopoulos B."/>
            <person name="Lu D."/>
            <person name="Skrede I."/>
            <person name="Drula E."/>
            <person name="Henrissat B."/>
            <person name="Morin E."/>
            <person name="Kohler A."/>
            <person name="Barry K."/>
            <person name="LaButti K."/>
            <person name="Morin E."/>
            <person name="Salamov A."/>
            <person name="Lipzen A."/>
            <person name="Mereny Z."/>
            <person name="Hegedus B."/>
            <person name="Baldrian P."/>
            <person name="Stursova M."/>
            <person name="Weitz H."/>
            <person name="Taylor A."/>
            <person name="Grigoriev I.V."/>
            <person name="Nagy L.G."/>
            <person name="Martin F."/>
            <person name="Kauserud H."/>
        </authorList>
    </citation>
    <scope>NUCLEOTIDE SEQUENCE</scope>
    <source>
        <strain evidence="2">CBHHK200</strain>
    </source>
</reference>
<evidence type="ECO:0000313" key="2">
    <source>
        <dbReference type="EMBL" id="KAJ7017984.1"/>
    </source>
</evidence>
<dbReference type="EMBL" id="JARJCM010000368">
    <property type="protein sequence ID" value="KAJ7017984.1"/>
    <property type="molecule type" value="Genomic_DNA"/>
</dbReference>
<feature type="chain" id="PRO_5042154464" description="Secreted protein" evidence="1">
    <location>
        <begin position="26"/>
        <end position="118"/>
    </location>
</feature>
<dbReference type="AlphaFoldDB" id="A0AAD6RZF7"/>
<comment type="caution">
    <text evidence="2">The sequence shown here is derived from an EMBL/GenBank/DDBJ whole genome shotgun (WGS) entry which is preliminary data.</text>
</comment>
<keyword evidence="1" id="KW-0732">Signal</keyword>
<feature type="signal peptide" evidence="1">
    <location>
        <begin position="1"/>
        <end position="25"/>
    </location>
</feature>
<evidence type="ECO:0000256" key="1">
    <source>
        <dbReference type="SAM" id="SignalP"/>
    </source>
</evidence>
<proteinExistence type="predicted"/>
<protein>
    <recommendedName>
        <fullName evidence="4">Secreted protein</fullName>
    </recommendedName>
</protein>
<name>A0AAD6RZF7_9AGAR</name>
<accession>A0AAD6RZF7</accession>
<sequence length="118" mass="12987">MTTASRIRLRQWWMWLLCDAGASRSAMTTGRHRAAAALLVFQGRRRGGTGSFCISGCDGGVQIQGVERCLAGCRIQRRRQQQTVWGSKSGGLVDFGKNAPALRFSRCRDQSMHSRLGG</sequence>